<feature type="domain" description="Alcohol dehydrogenase-like C-terminal" evidence="2">
    <location>
        <begin position="100"/>
        <end position="165"/>
    </location>
</feature>
<reference evidence="3" key="1">
    <citation type="submission" date="2021-07" db="EMBL/GenBank/DDBJ databases">
        <authorList>
            <person name="Branca A.L. A."/>
        </authorList>
    </citation>
    <scope>NUCLEOTIDE SEQUENCE</scope>
</reference>
<comment type="caution">
    <text evidence="3">The sequence shown here is derived from an EMBL/GenBank/DDBJ whole genome shotgun (WGS) entry which is preliminary data.</text>
</comment>
<dbReference type="InterPro" id="IPR047122">
    <property type="entry name" value="Trans-enoyl_RdTase-like"/>
</dbReference>
<dbReference type="AlphaFoldDB" id="A0A9W4HXQ7"/>
<dbReference type="Proteomes" id="UP001153618">
    <property type="component" value="Unassembled WGS sequence"/>
</dbReference>
<keyword evidence="1" id="KW-0560">Oxidoreductase</keyword>
<keyword evidence="4" id="KW-1185">Reference proteome</keyword>
<dbReference type="PANTHER" id="PTHR45348">
    <property type="entry name" value="HYPOTHETICAL OXIDOREDUCTASE (EUROFUNG)"/>
    <property type="match status" value="1"/>
</dbReference>
<dbReference type="PANTHER" id="PTHR45348:SF2">
    <property type="entry name" value="ZINC-TYPE ALCOHOL DEHYDROGENASE-LIKE PROTEIN C2E1P3.01"/>
    <property type="match status" value="1"/>
</dbReference>
<dbReference type="EMBL" id="CAJVOS010000035">
    <property type="protein sequence ID" value="CAG8159790.1"/>
    <property type="molecule type" value="Genomic_DNA"/>
</dbReference>
<proteinExistence type="predicted"/>
<accession>A0A9W4HXQ7</accession>
<evidence type="ECO:0000259" key="2">
    <source>
        <dbReference type="Pfam" id="PF00107"/>
    </source>
</evidence>
<dbReference type="CDD" id="cd08249">
    <property type="entry name" value="enoyl_reductase_like"/>
    <property type="match status" value="1"/>
</dbReference>
<dbReference type="Gene3D" id="3.40.50.720">
    <property type="entry name" value="NAD(P)-binding Rossmann-like Domain"/>
    <property type="match status" value="1"/>
</dbReference>
<organism evidence="3 4">
    <name type="scientific">Penicillium olsonii</name>
    <dbReference type="NCBI Taxonomy" id="99116"/>
    <lineage>
        <taxon>Eukaryota</taxon>
        <taxon>Fungi</taxon>
        <taxon>Dikarya</taxon>
        <taxon>Ascomycota</taxon>
        <taxon>Pezizomycotina</taxon>
        <taxon>Eurotiomycetes</taxon>
        <taxon>Eurotiomycetidae</taxon>
        <taxon>Eurotiales</taxon>
        <taxon>Aspergillaceae</taxon>
        <taxon>Penicillium</taxon>
    </lineage>
</organism>
<evidence type="ECO:0000313" key="4">
    <source>
        <dbReference type="Proteomes" id="UP001153618"/>
    </source>
</evidence>
<dbReference type="OrthoDB" id="9992527at2759"/>
<dbReference type="Gene3D" id="3.90.180.10">
    <property type="entry name" value="Medium-chain alcohol dehydrogenases, catalytic domain"/>
    <property type="match status" value="1"/>
</dbReference>
<dbReference type="GO" id="GO:0016651">
    <property type="term" value="F:oxidoreductase activity, acting on NAD(P)H"/>
    <property type="evidence" value="ECO:0007669"/>
    <property type="project" value="InterPro"/>
</dbReference>
<evidence type="ECO:0000256" key="1">
    <source>
        <dbReference type="ARBA" id="ARBA00023002"/>
    </source>
</evidence>
<name>A0A9W4HXQ7_PENOL</name>
<dbReference type="InterPro" id="IPR013149">
    <property type="entry name" value="ADH-like_C"/>
</dbReference>
<dbReference type="InterPro" id="IPR036291">
    <property type="entry name" value="NAD(P)-bd_dom_sf"/>
</dbReference>
<dbReference type="Pfam" id="PF00107">
    <property type="entry name" value="ADH_zinc_N"/>
    <property type="match status" value="1"/>
</dbReference>
<dbReference type="SUPFAM" id="SSF51735">
    <property type="entry name" value="NAD(P)-binding Rossmann-fold domains"/>
    <property type="match status" value="1"/>
</dbReference>
<sequence>MQWAILLPQLSGEVRCDQFNVLLVLTVSLGEIKGLGAYATYTLADEKISFKVPDTVSSPSAATVSLAACTAWLALYSDRCLNIGRASKESVLIWGGSSSVAQFAIQLASIYGLNVVTTCSPRNFDLVKSLGAEHVYDYKSPNVTELIRKDVPDLKYVFDTIGNEDNSSGLAAKSGNPDCTLCTVRPGLVNTEGVPDTVKRVDVMIWTAFLKVVQYKGHEWPKSQRYRELGAELFENIPKWIAEGKFKPNAVHQMTGLKSVPEGFQLHRDGKISAKKVVYQI</sequence>
<evidence type="ECO:0000313" key="3">
    <source>
        <dbReference type="EMBL" id="CAG8159790.1"/>
    </source>
</evidence>
<gene>
    <name evidence="3" type="ORF">POLS_LOCUS6322</name>
</gene>
<protein>
    <recommendedName>
        <fullName evidence="2">Alcohol dehydrogenase-like C-terminal domain-containing protein</fullName>
    </recommendedName>
</protein>